<comment type="caution">
    <text evidence="5">The sequence shown here is derived from an EMBL/GenBank/DDBJ whole genome shotgun (WGS) entry which is preliminary data.</text>
</comment>
<feature type="domain" description="HTH tetR-type" evidence="3">
    <location>
        <begin position="14"/>
        <end position="74"/>
    </location>
</feature>
<gene>
    <name evidence="4" type="ORF">HNR71_007386</name>
    <name evidence="5" type="ORF">HPO96_29510</name>
</gene>
<evidence type="ECO:0000256" key="1">
    <source>
        <dbReference type="ARBA" id="ARBA00023125"/>
    </source>
</evidence>
<dbReference type="EMBL" id="JABJRC010000008">
    <property type="protein sequence ID" value="NOL44392.1"/>
    <property type="molecule type" value="Genomic_DNA"/>
</dbReference>
<evidence type="ECO:0000259" key="3">
    <source>
        <dbReference type="PROSITE" id="PS50977"/>
    </source>
</evidence>
<dbReference type="Pfam" id="PF17929">
    <property type="entry name" value="TetR_C_34"/>
    <property type="match status" value="1"/>
</dbReference>
<dbReference type="GO" id="GO:0003677">
    <property type="term" value="F:DNA binding"/>
    <property type="evidence" value="ECO:0007669"/>
    <property type="project" value="UniProtKB-UniRule"/>
</dbReference>
<evidence type="ECO:0000313" key="5">
    <source>
        <dbReference type="EMBL" id="NOL44392.1"/>
    </source>
</evidence>
<dbReference type="Pfam" id="PF00440">
    <property type="entry name" value="TetR_N"/>
    <property type="match status" value="1"/>
</dbReference>
<accession>A0A7Y4L4W3</accession>
<dbReference type="EMBL" id="JACHKF010000001">
    <property type="protein sequence ID" value="MBB6571749.1"/>
    <property type="molecule type" value="Genomic_DNA"/>
</dbReference>
<dbReference type="InterPro" id="IPR041483">
    <property type="entry name" value="TetR_C_34"/>
</dbReference>
<dbReference type="RefSeq" id="WP_171677630.1">
    <property type="nucleotide sequence ID" value="NZ_BAAAGT010000009.1"/>
</dbReference>
<dbReference type="Proteomes" id="UP000553957">
    <property type="component" value="Unassembled WGS sequence"/>
</dbReference>
<name>A0A7Y4L4W3_9ACTN</name>
<reference evidence="4 7" key="2">
    <citation type="submission" date="2020-08" db="EMBL/GenBank/DDBJ databases">
        <title>Sequencing the genomes of 1000 actinobacteria strains.</title>
        <authorList>
            <person name="Klenk H.-P."/>
        </authorList>
    </citation>
    <scope>NUCLEOTIDE SEQUENCE [LARGE SCALE GENOMIC DNA]</scope>
    <source>
        <strain evidence="4 7">DSM 15626</strain>
    </source>
</reference>
<dbReference type="Proteomes" id="UP000534306">
    <property type="component" value="Unassembled WGS sequence"/>
</dbReference>
<organism evidence="5 6">
    <name type="scientific">Kribbella sandramycini</name>
    <dbReference type="NCBI Taxonomy" id="60450"/>
    <lineage>
        <taxon>Bacteria</taxon>
        <taxon>Bacillati</taxon>
        <taxon>Actinomycetota</taxon>
        <taxon>Actinomycetes</taxon>
        <taxon>Propionibacteriales</taxon>
        <taxon>Kribbellaceae</taxon>
        <taxon>Kribbella</taxon>
    </lineage>
</organism>
<dbReference type="InterPro" id="IPR001647">
    <property type="entry name" value="HTH_TetR"/>
</dbReference>
<protein>
    <submittedName>
        <fullName evidence="4">AcrR family transcriptional regulator</fullName>
    </submittedName>
    <submittedName>
        <fullName evidence="5">TetR family transcriptional regulator</fullName>
    </submittedName>
</protein>
<feature type="DNA-binding region" description="H-T-H motif" evidence="2">
    <location>
        <begin position="37"/>
        <end position="56"/>
    </location>
</feature>
<dbReference type="SUPFAM" id="SSF46689">
    <property type="entry name" value="Homeodomain-like"/>
    <property type="match status" value="1"/>
</dbReference>
<dbReference type="PROSITE" id="PS50977">
    <property type="entry name" value="HTH_TETR_2"/>
    <property type="match status" value="1"/>
</dbReference>
<sequence>MTTFQRARNEEQRAVRRQAILATAAAMLAEMPVSEVSLNELSRRAGLAKSNVLKYFDSREAILLELSGSELTDWVTDLAAGTAALPASAALRERAGLLVEIVVETLSARPVLCDLISSQAPVLERNISAETALTFKRSAAANYQRMIDAVVVALPEIGADGAARFIPPASMLAGAIWTHAHPTPAMLAAYDADPALAPLRMEFAPTLRQHLTTLMDGVLP</sequence>
<dbReference type="InterPro" id="IPR009057">
    <property type="entry name" value="Homeodomain-like_sf"/>
</dbReference>
<dbReference type="Gene3D" id="1.10.357.10">
    <property type="entry name" value="Tetracycline Repressor, domain 2"/>
    <property type="match status" value="1"/>
</dbReference>
<keyword evidence="1 2" id="KW-0238">DNA-binding</keyword>
<reference evidence="5 6" key="1">
    <citation type="submission" date="2020-05" db="EMBL/GenBank/DDBJ databases">
        <title>Genome sequence of Kribbella sandramycini ATCC 39419.</title>
        <authorList>
            <person name="Maclea K.S."/>
            <person name="Fair J.L."/>
        </authorList>
    </citation>
    <scope>NUCLEOTIDE SEQUENCE [LARGE SCALE GENOMIC DNA]</scope>
    <source>
        <strain evidence="5 6">ATCC 39419</strain>
    </source>
</reference>
<evidence type="ECO:0000313" key="7">
    <source>
        <dbReference type="Proteomes" id="UP000553957"/>
    </source>
</evidence>
<dbReference type="AlphaFoldDB" id="A0A7Y4L4W3"/>
<evidence type="ECO:0000313" key="4">
    <source>
        <dbReference type="EMBL" id="MBB6571749.1"/>
    </source>
</evidence>
<proteinExistence type="predicted"/>
<keyword evidence="6" id="KW-1185">Reference proteome</keyword>
<evidence type="ECO:0000313" key="6">
    <source>
        <dbReference type="Proteomes" id="UP000534306"/>
    </source>
</evidence>
<evidence type="ECO:0000256" key="2">
    <source>
        <dbReference type="PROSITE-ProRule" id="PRU00335"/>
    </source>
</evidence>